<gene>
    <name evidence="1" type="ORF">ACAOBT_LOCUS5680</name>
</gene>
<dbReference type="AlphaFoldDB" id="A0A9P0JZM5"/>
<sequence length="96" mass="10875">MKQHIVMLKQIISEEIMLLETDKKLDLGTTTTENTTNPPLAINLTACQATGITTKQEGQVGIHRSEVFNRYVAGMRDCKEQWNVKLTNLNEQKNDT</sequence>
<dbReference type="EMBL" id="CAKOFQ010006713">
    <property type="protein sequence ID" value="CAH1964238.1"/>
    <property type="molecule type" value="Genomic_DNA"/>
</dbReference>
<name>A0A9P0JZM5_ACAOB</name>
<organism evidence="1 2">
    <name type="scientific">Acanthoscelides obtectus</name>
    <name type="common">Bean weevil</name>
    <name type="synonym">Bruchus obtectus</name>
    <dbReference type="NCBI Taxonomy" id="200917"/>
    <lineage>
        <taxon>Eukaryota</taxon>
        <taxon>Metazoa</taxon>
        <taxon>Ecdysozoa</taxon>
        <taxon>Arthropoda</taxon>
        <taxon>Hexapoda</taxon>
        <taxon>Insecta</taxon>
        <taxon>Pterygota</taxon>
        <taxon>Neoptera</taxon>
        <taxon>Endopterygota</taxon>
        <taxon>Coleoptera</taxon>
        <taxon>Polyphaga</taxon>
        <taxon>Cucujiformia</taxon>
        <taxon>Chrysomeloidea</taxon>
        <taxon>Chrysomelidae</taxon>
        <taxon>Bruchinae</taxon>
        <taxon>Bruchini</taxon>
        <taxon>Acanthoscelides</taxon>
    </lineage>
</organism>
<comment type="caution">
    <text evidence="1">The sequence shown here is derived from an EMBL/GenBank/DDBJ whole genome shotgun (WGS) entry which is preliminary data.</text>
</comment>
<proteinExistence type="predicted"/>
<keyword evidence="2" id="KW-1185">Reference proteome</keyword>
<evidence type="ECO:0000313" key="1">
    <source>
        <dbReference type="EMBL" id="CAH1964238.1"/>
    </source>
</evidence>
<accession>A0A9P0JZM5</accession>
<evidence type="ECO:0000313" key="2">
    <source>
        <dbReference type="Proteomes" id="UP001152888"/>
    </source>
</evidence>
<reference evidence="1" key="1">
    <citation type="submission" date="2022-03" db="EMBL/GenBank/DDBJ databases">
        <authorList>
            <person name="Sayadi A."/>
        </authorList>
    </citation>
    <scope>NUCLEOTIDE SEQUENCE</scope>
</reference>
<dbReference type="Proteomes" id="UP001152888">
    <property type="component" value="Unassembled WGS sequence"/>
</dbReference>
<protein>
    <submittedName>
        <fullName evidence="1">Uncharacterized protein</fullName>
    </submittedName>
</protein>